<dbReference type="Proteomes" id="UP001259572">
    <property type="component" value="Unassembled WGS sequence"/>
</dbReference>
<evidence type="ECO:0000313" key="2">
    <source>
        <dbReference type="Proteomes" id="UP001259572"/>
    </source>
</evidence>
<organism evidence="1 2">
    <name type="scientific">Sphingosinicella rhizophila</name>
    <dbReference type="NCBI Taxonomy" id="3050082"/>
    <lineage>
        <taxon>Bacteria</taxon>
        <taxon>Pseudomonadati</taxon>
        <taxon>Pseudomonadota</taxon>
        <taxon>Alphaproteobacteria</taxon>
        <taxon>Sphingomonadales</taxon>
        <taxon>Sphingosinicellaceae</taxon>
        <taxon>Sphingosinicella</taxon>
    </lineage>
</organism>
<keyword evidence="2" id="KW-1185">Reference proteome</keyword>
<evidence type="ECO:0000313" key="1">
    <source>
        <dbReference type="EMBL" id="MDT9600549.1"/>
    </source>
</evidence>
<dbReference type="EMBL" id="JAVUPU010000009">
    <property type="protein sequence ID" value="MDT9600549.1"/>
    <property type="molecule type" value="Genomic_DNA"/>
</dbReference>
<sequence length="183" mass="20694">MWETSDIGHDIFTWMLIWPSYEVRHDTWRDFYPIWSPIRRAAGGVEFVTRTDLTLIDPWPGTSFEFREGEGTCELAWHVQPEVGRGAEFRESCMASNFGLFIDAGAQSVVASDLIFGPLPQSLVIASWSDPESRGRGLEKLIATTGGPWRDAAAVSSGRWERLDRVTYLPAWQVRTSEKGEIQ</sequence>
<reference evidence="1 2" key="1">
    <citation type="submission" date="2023-05" db="EMBL/GenBank/DDBJ databases">
        <authorList>
            <person name="Guo Y."/>
        </authorList>
    </citation>
    <scope>NUCLEOTIDE SEQUENCE [LARGE SCALE GENOMIC DNA]</scope>
    <source>
        <strain evidence="1 2">GR2756</strain>
    </source>
</reference>
<name>A0ABU3QAX1_9SPHN</name>
<accession>A0ABU3QAX1</accession>
<protein>
    <submittedName>
        <fullName evidence="1">Uncharacterized protein</fullName>
    </submittedName>
</protein>
<proteinExistence type="predicted"/>
<dbReference type="RefSeq" id="WP_315727839.1">
    <property type="nucleotide sequence ID" value="NZ_JAVUPU010000009.1"/>
</dbReference>
<gene>
    <name evidence="1" type="ORF">RQX22_16435</name>
</gene>
<comment type="caution">
    <text evidence="1">The sequence shown here is derived from an EMBL/GenBank/DDBJ whole genome shotgun (WGS) entry which is preliminary data.</text>
</comment>